<name>A0AAV4XHE9_CAEEX</name>
<accession>A0AAV4XHE9</accession>
<reference evidence="3 4" key="1">
    <citation type="submission" date="2021-06" db="EMBL/GenBank/DDBJ databases">
        <title>Caerostris extrusa draft genome.</title>
        <authorList>
            <person name="Kono N."/>
            <person name="Arakawa K."/>
        </authorList>
    </citation>
    <scope>NUCLEOTIDE SEQUENCE [LARGE SCALE GENOMIC DNA]</scope>
</reference>
<dbReference type="EMBL" id="BPLR01000386">
    <property type="protein sequence ID" value="GIY94391.1"/>
    <property type="molecule type" value="Genomic_DNA"/>
</dbReference>
<evidence type="ECO:0000313" key="4">
    <source>
        <dbReference type="Proteomes" id="UP001054945"/>
    </source>
</evidence>
<evidence type="ECO:0000313" key="3">
    <source>
        <dbReference type="EMBL" id="GIY94391.1"/>
    </source>
</evidence>
<keyword evidence="4" id="KW-1185">Reference proteome</keyword>
<protein>
    <submittedName>
        <fullName evidence="3">Uncharacterized protein</fullName>
    </submittedName>
</protein>
<gene>
    <name evidence="3" type="primary">AVEN_158657_1</name>
    <name evidence="3" type="ORF">CEXT_369251</name>
</gene>
<proteinExistence type="predicted"/>
<sequence length="150" mass="16996">MEKGHGKPSCSFNKESSSQVEQQNNSNQTGREFDITVYLNFQYLHYFVLLLITLTPATAACQAAATTREIVLSLPAWFPKRYRIIKLHVRHKLMHKTALTSWKIDRIDKSSNYRIDNFDESLLISSVGTLNSYGILVGTLGSVQNSNNEN</sequence>
<evidence type="ECO:0000256" key="1">
    <source>
        <dbReference type="SAM" id="MobiDB-lite"/>
    </source>
</evidence>
<keyword evidence="2" id="KW-0812">Transmembrane</keyword>
<feature type="transmembrane region" description="Helical" evidence="2">
    <location>
        <begin position="43"/>
        <end position="65"/>
    </location>
</feature>
<feature type="compositionally biased region" description="Low complexity" evidence="1">
    <location>
        <begin position="13"/>
        <end position="27"/>
    </location>
</feature>
<dbReference type="AlphaFoldDB" id="A0AAV4XHE9"/>
<comment type="caution">
    <text evidence="3">The sequence shown here is derived from an EMBL/GenBank/DDBJ whole genome shotgun (WGS) entry which is preliminary data.</text>
</comment>
<feature type="region of interest" description="Disordered" evidence="1">
    <location>
        <begin position="1"/>
        <end position="27"/>
    </location>
</feature>
<dbReference type="Proteomes" id="UP001054945">
    <property type="component" value="Unassembled WGS sequence"/>
</dbReference>
<evidence type="ECO:0000256" key="2">
    <source>
        <dbReference type="SAM" id="Phobius"/>
    </source>
</evidence>
<keyword evidence="2" id="KW-1133">Transmembrane helix</keyword>
<organism evidence="3 4">
    <name type="scientific">Caerostris extrusa</name>
    <name type="common">Bark spider</name>
    <name type="synonym">Caerostris bankana</name>
    <dbReference type="NCBI Taxonomy" id="172846"/>
    <lineage>
        <taxon>Eukaryota</taxon>
        <taxon>Metazoa</taxon>
        <taxon>Ecdysozoa</taxon>
        <taxon>Arthropoda</taxon>
        <taxon>Chelicerata</taxon>
        <taxon>Arachnida</taxon>
        <taxon>Araneae</taxon>
        <taxon>Araneomorphae</taxon>
        <taxon>Entelegynae</taxon>
        <taxon>Araneoidea</taxon>
        <taxon>Araneidae</taxon>
        <taxon>Caerostris</taxon>
    </lineage>
</organism>
<keyword evidence="2" id="KW-0472">Membrane</keyword>